<feature type="region of interest" description="Disordered" evidence="1">
    <location>
        <begin position="1"/>
        <end position="35"/>
    </location>
</feature>
<evidence type="ECO:0000313" key="3">
    <source>
        <dbReference type="Proteomes" id="UP000199215"/>
    </source>
</evidence>
<dbReference type="STRING" id="1267564.SAMN05192561_102152"/>
<dbReference type="Proteomes" id="UP000199215">
    <property type="component" value="Unassembled WGS sequence"/>
</dbReference>
<evidence type="ECO:0000256" key="1">
    <source>
        <dbReference type="SAM" id="MobiDB-lite"/>
    </source>
</evidence>
<organism evidence="2 3">
    <name type="scientific">Halopenitus malekzadehii</name>
    <dbReference type="NCBI Taxonomy" id="1267564"/>
    <lineage>
        <taxon>Archaea</taxon>
        <taxon>Methanobacteriati</taxon>
        <taxon>Methanobacteriota</taxon>
        <taxon>Stenosarchaea group</taxon>
        <taxon>Halobacteria</taxon>
        <taxon>Halobacteriales</taxon>
        <taxon>Haloferacaceae</taxon>
        <taxon>Halopenitus</taxon>
    </lineage>
</organism>
<keyword evidence="3" id="KW-1185">Reference proteome</keyword>
<accession>A0A1H6IEU4</accession>
<proteinExistence type="predicted"/>
<name>A0A1H6IEU4_9EURY</name>
<reference evidence="2 3" key="1">
    <citation type="submission" date="2016-10" db="EMBL/GenBank/DDBJ databases">
        <authorList>
            <person name="de Groot N.N."/>
        </authorList>
    </citation>
    <scope>NUCLEOTIDE SEQUENCE [LARGE SCALE GENOMIC DNA]</scope>
    <source>
        <strain evidence="2 3">IBRC-M10418</strain>
    </source>
</reference>
<feature type="compositionally biased region" description="Acidic residues" evidence="1">
    <location>
        <begin position="25"/>
        <end position="35"/>
    </location>
</feature>
<dbReference type="EMBL" id="FNWU01000002">
    <property type="protein sequence ID" value="SEH46396.1"/>
    <property type="molecule type" value="Genomic_DNA"/>
</dbReference>
<evidence type="ECO:0000313" key="2">
    <source>
        <dbReference type="EMBL" id="SEH46396.1"/>
    </source>
</evidence>
<gene>
    <name evidence="2" type="ORF">SAMN05192561_102152</name>
</gene>
<sequence>MEADIGYSEDRKDTKRRRGETAATDADEEEAVADS</sequence>
<protein>
    <submittedName>
        <fullName evidence="2">Uncharacterized protein</fullName>
    </submittedName>
</protein>
<dbReference type="AlphaFoldDB" id="A0A1H6IEU4"/>